<organism evidence="2 3">
    <name type="scientific">Neorhizobium galegae bv. officinalis bv. officinalis str. HAMBI 1141</name>
    <dbReference type="NCBI Taxonomy" id="1028801"/>
    <lineage>
        <taxon>Bacteria</taxon>
        <taxon>Pseudomonadati</taxon>
        <taxon>Pseudomonadota</taxon>
        <taxon>Alphaproteobacteria</taxon>
        <taxon>Hyphomicrobiales</taxon>
        <taxon>Rhizobiaceae</taxon>
        <taxon>Rhizobium/Agrobacterium group</taxon>
        <taxon>Neorhizobium</taxon>
    </lineage>
</organism>
<evidence type="ECO:0000313" key="3">
    <source>
        <dbReference type="Proteomes" id="UP000028186"/>
    </source>
</evidence>
<dbReference type="KEGG" id="ngl:RG1141_CH13630"/>
<protein>
    <recommendedName>
        <fullName evidence="1">HTH cro/C1-type domain-containing protein</fullName>
    </recommendedName>
</protein>
<dbReference type="Gene3D" id="1.10.260.40">
    <property type="entry name" value="lambda repressor-like DNA-binding domains"/>
    <property type="match status" value="1"/>
</dbReference>
<dbReference type="GO" id="GO:0003677">
    <property type="term" value="F:DNA binding"/>
    <property type="evidence" value="ECO:0007669"/>
    <property type="project" value="InterPro"/>
</dbReference>
<dbReference type="SUPFAM" id="SSF47413">
    <property type="entry name" value="lambda repressor-like DNA-binding domains"/>
    <property type="match status" value="1"/>
</dbReference>
<feature type="domain" description="HTH cro/C1-type" evidence="1">
    <location>
        <begin position="67"/>
        <end position="95"/>
    </location>
</feature>
<dbReference type="PROSITE" id="PS50943">
    <property type="entry name" value="HTH_CROC1"/>
    <property type="match status" value="1"/>
</dbReference>
<dbReference type="CDD" id="cd00093">
    <property type="entry name" value="HTH_XRE"/>
    <property type="match status" value="1"/>
</dbReference>
<dbReference type="EMBL" id="HG938355">
    <property type="protein sequence ID" value="CDN53713.1"/>
    <property type="molecule type" value="Genomic_DNA"/>
</dbReference>
<evidence type="ECO:0000313" key="2">
    <source>
        <dbReference type="EMBL" id="CDN53713.1"/>
    </source>
</evidence>
<dbReference type="HOGENOM" id="CLU_1914837_0_0_5"/>
<evidence type="ECO:0000259" key="1">
    <source>
        <dbReference type="PROSITE" id="PS50943"/>
    </source>
</evidence>
<dbReference type="PATRIC" id="fig|1028801.3.peg.1389"/>
<name>A0A068T5E4_NEOGA</name>
<proteinExistence type="predicted"/>
<dbReference type="Pfam" id="PF01381">
    <property type="entry name" value="HTH_3"/>
    <property type="match status" value="1"/>
</dbReference>
<accession>A0A068T5E4</accession>
<gene>
    <name evidence="2" type="ORF">RG1141_CH13630</name>
</gene>
<dbReference type="AlphaFoldDB" id="A0A068T5E4"/>
<dbReference type="Proteomes" id="UP000028186">
    <property type="component" value="Chromosome I"/>
</dbReference>
<dbReference type="eggNOG" id="COG1396">
    <property type="taxonomic scope" value="Bacteria"/>
</dbReference>
<sequence length="139" mass="15428">MVLTLSQCSGLPMCCASAKRLLRKCLRMLHLAIESKLPYMIYIDQYGQFGEMGQAAKNAILTPALCRAARGFLDWTQTDLADRSGVSRSTIRDYEGSRHDLHRATEAQLRLAFEQGGVAFVHMEGGHFGVCPRAVQIPQ</sequence>
<reference evidence="3" key="1">
    <citation type="journal article" date="2014" name="BMC Genomics">
        <title>Genome sequencing of two Neorhizobium galegae strains reveals a noeT gene responsible for the unusual acetylation of the nodulation factors.</title>
        <authorList>
            <person name="Osterman J."/>
            <person name="Marsh J."/>
            <person name="Laine P.K."/>
            <person name="Zeng Z."/>
            <person name="Alatalo E."/>
            <person name="Sullivan J.T."/>
            <person name="Young J.P."/>
            <person name="Thomas-Oates J."/>
            <person name="Paulin L."/>
            <person name="Lindstrom K."/>
        </authorList>
    </citation>
    <scope>NUCLEOTIDE SEQUENCE [LARGE SCALE GENOMIC DNA]</scope>
    <source>
        <strain evidence="3">HAMBI 1141</strain>
    </source>
</reference>
<dbReference type="InterPro" id="IPR001387">
    <property type="entry name" value="Cro/C1-type_HTH"/>
</dbReference>
<dbReference type="InterPro" id="IPR010982">
    <property type="entry name" value="Lambda_DNA-bd_dom_sf"/>
</dbReference>